<proteinExistence type="predicted"/>
<dbReference type="InterPro" id="IPR011032">
    <property type="entry name" value="GroES-like_sf"/>
</dbReference>
<organism evidence="2 3">
    <name type="scientific">Lentinus brumalis</name>
    <dbReference type="NCBI Taxonomy" id="2498619"/>
    <lineage>
        <taxon>Eukaryota</taxon>
        <taxon>Fungi</taxon>
        <taxon>Dikarya</taxon>
        <taxon>Basidiomycota</taxon>
        <taxon>Agaricomycotina</taxon>
        <taxon>Agaricomycetes</taxon>
        <taxon>Polyporales</taxon>
        <taxon>Polyporaceae</taxon>
        <taxon>Lentinus</taxon>
    </lineage>
</organism>
<dbReference type="InterPro" id="IPR036291">
    <property type="entry name" value="NAD(P)-bd_dom_sf"/>
</dbReference>
<dbReference type="InterPro" id="IPR047122">
    <property type="entry name" value="Trans-enoyl_RdTase-like"/>
</dbReference>
<sequence>MSAIPTEQKALFLESKFGQFAVRTTEVPKPAADAVLVKIEATALNPLDWKVQAYGVVVEVYPTILGFDGAGTVVAVGENSETELFRIVQGWYEAAKGSVHGTFLQYFNNPARFVATVPNSISFDDAAAIPSGLATAAFPLYNSTGDALFSCAKLLPPWVEGGRGKYAGTPMLVLAGATSIGQFVIQLARLSGFSPIITTDSVHNASFLKSLGATHVIDRKLPAEQLTAEATKLGGGLFPYVYDAVSLPDTLEVALALTAPKGDLVTVVSTNLKELRVAHPNTDRRIHLAHGLFASPINHEIGASLLAALPGLFASGDLKPNRPEVLPGGLNGIVGGLERLKKDQVSGVKLVVRPQES</sequence>
<dbReference type="SMART" id="SM00829">
    <property type="entry name" value="PKS_ER"/>
    <property type="match status" value="1"/>
</dbReference>
<dbReference type="Pfam" id="PF08240">
    <property type="entry name" value="ADH_N"/>
    <property type="match status" value="1"/>
</dbReference>
<dbReference type="CDD" id="cd08249">
    <property type="entry name" value="enoyl_reductase_like"/>
    <property type="match status" value="1"/>
</dbReference>
<dbReference type="PANTHER" id="PTHR45348">
    <property type="entry name" value="HYPOTHETICAL OXIDOREDUCTASE (EUROFUNG)"/>
    <property type="match status" value="1"/>
</dbReference>
<dbReference type="SUPFAM" id="SSF51735">
    <property type="entry name" value="NAD(P)-binding Rossmann-fold domains"/>
    <property type="match status" value="1"/>
</dbReference>
<dbReference type="InterPro" id="IPR013149">
    <property type="entry name" value="ADH-like_C"/>
</dbReference>
<dbReference type="STRING" id="139420.A0A371DGH4"/>
<dbReference type="Gene3D" id="3.90.180.10">
    <property type="entry name" value="Medium-chain alcohol dehydrogenases, catalytic domain"/>
    <property type="match status" value="1"/>
</dbReference>
<dbReference type="OrthoDB" id="3233595at2759"/>
<name>A0A371DGH4_9APHY</name>
<dbReference type="EMBL" id="KZ857393">
    <property type="protein sequence ID" value="RDX51651.1"/>
    <property type="molecule type" value="Genomic_DNA"/>
</dbReference>
<feature type="domain" description="Enoyl reductase (ER)" evidence="1">
    <location>
        <begin position="18"/>
        <end position="352"/>
    </location>
</feature>
<dbReference type="InterPro" id="IPR013154">
    <property type="entry name" value="ADH-like_N"/>
</dbReference>
<gene>
    <name evidence="2" type="ORF">OH76DRAFT_1503421</name>
</gene>
<accession>A0A371DGH4</accession>
<evidence type="ECO:0000313" key="2">
    <source>
        <dbReference type="EMBL" id="RDX51651.1"/>
    </source>
</evidence>
<dbReference type="InterPro" id="IPR020843">
    <property type="entry name" value="ER"/>
</dbReference>
<reference evidence="2 3" key="1">
    <citation type="journal article" date="2018" name="Biotechnol. Biofuels">
        <title>Integrative visual omics of the white-rot fungus Polyporus brumalis exposes the biotechnological potential of its oxidative enzymes for delignifying raw plant biomass.</title>
        <authorList>
            <person name="Miyauchi S."/>
            <person name="Rancon A."/>
            <person name="Drula E."/>
            <person name="Hage H."/>
            <person name="Chaduli D."/>
            <person name="Favel A."/>
            <person name="Grisel S."/>
            <person name="Henrissat B."/>
            <person name="Herpoel-Gimbert I."/>
            <person name="Ruiz-Duenas F.J."/>
            <person name="Chevret D."/>
            <person name="Hainaut M."/>
            <person name="Lin J."/>
            <person name="Wang M."/>
            <person name="Pangilinan J."/>
            <person name="Lipzen A."/>
            <person name="Lesage-Meessen L."/>
            <person name="Navarro D."/>
            <person name="Riley R."/>
            <person name="Grigoriev I.V."/>
            <person name="Zhou S."/>
            <person name="Raouche S."/>
            <person name="Rosso M.N."/>
        </authorList>
    </citation>
    <scope>NUCLEOTIDE SEQUENCE [LARGE SCALE GENOMIC DNA]</scope>
    <source>
        <strain evidence="2 3">BRFM 1820</strain>
    </source>
</reference>
<dbReference type="Gene3D" id="3.40.50.720">
    <property type="entry name" value="NAD(P)-binding Rossmann-like Domain"/>
    <property type="match status" value="1"/>
</dbReference>
<dbReference type="PANTHER" id="PTHR45348:SF2">
    <property type="entry name" value="ZINC-TYPE ALCOHOL DEHYDROGENASE-LIKE PROTEIN C2E1P3.01"/>
    <property type="match status" value="1"/>
</dbReference>
<dbReference type="SUPFAM" id="SSF50129">
    <property type="entry name" value="GroES-like"/>
    <property type="match status" value="1"/>
</dbReference>
<dbReference type="Proteomes" id="UP000256964">
    <property type="component" value="Unassembled WGS sequence"/>
</dbReference>
<dbReference type="Pfam" id="PF00107">
    <property type="entry name" value="ADH_zinc_N"/>
    <property type="match status" value="1"/>
</dbReference>
<keyword evidence="3" id="KW-1185">Reference proteome</keyword>
<evidence type="ECO:0000313" key="3">
    <source>
        <dbReference type="Proteomes" id="UP000256964"/>
    </source>
</evidence>
<dbReference type="AlphaFoldDB" id="A0A371DGH4"/>
<protein>
    <submittedName>
        <fullName evidence="2">GroES-like protein</fullName>
    </submittedName>
</protein>
<evidence type="ECO:0000259" key="1">
    <source>
        <dbReference type="SMART" id="SM00829"/>
    </source>
</evidence>
<dbReference type="GO" id="GO:0016651">
    <property type="term" value="F:oxidoreductase activity, acting on NAD(P)H"/>
    <property type="evidence" value="ECO:0007669"/>
    <property type="project" value="InterPro"/>
</dbReference>